<accession>A0A8J7RJN8</accession>
<reference evidence="2" key="1">
    <citation type="submission" date="2021-02" db="EMBL/GenBank/DDBJ databases">
        <title>Natronogracilivirga saccharolytica gen. nov. sp. nov. a new anaerobic, haloalkiliphilic carbohydrate-fermenting bacterium from soda lake and proposing of Cyclonatronumiaceae fam. nov. in the phylum Balneolaeota.</title>
        <authorList>
            <person name="Zhilina T.N."/>
            <person name="Sorokin D.Y."/>
            <person name="Zavarzina D.G."/>
            <person name="Toshchakov S.V."/>
            <person name="Kublanov I.V."/>
        </authorList>
    </citation>
    <scope>NUCLEOTIDE SEQUENCE</scope>
    <source>
        <strain evidence="2">Z-1702</strain>
    </source>
</reference>
<dbReference type="InterPro" id="IPR010093">
    <property type="entry name" value="SinI_DNA-bd"/>
</dbReference>
<name>A0A8J7RJN8_9BACT</name>
<proteinExistence type="predicted"/>
<gene>
    <name evidence="2" type="ORF">NATSA_09880</name>
</gene>
<keyword evidence="3" id="KW-1185">Reference proteome</keyword>
<evidence type="ECO:0000313" key="3">
    <source>
        <dbReference type="Proteomes" id="UP000673975"/>
    </source>
</evidence>
<feature type="domain" description="Helix-turn-helix" evidence="1">
    <location>
        <begin position="70"/>
        <end position="118"/>
    </location>
</feature>
<dbReference type="InterPro" id="IPR036754">
    <property type="entry name" value="YbaK/aa-tRNA-synt-asso_dom_sf"/>
</dbReference>
<sequence>MTHRIDSNSVLPSEMEALESLISREGHPALVDAEGNKTVLPEAIYKTLVHIVQQMKRGHSIVLMPENETLTTQAAANFLGVSRQHLVDLLEGRQIPFHKVGSHRRIYYRDLKEYAEQRDRARRKTLDDLYDKVKKAGKYDSSYTGS</sequence>
<dbReference type="GO" id="GO:0003677">
    <property type="term" value="F:DNA binding"/>
    <property type="evidence" value="ECO:0007669"/>
    <property type="project" value="UniProtKB-KW"/>
</dbReference>
<protein>
    <submittedName>
        <fullName evidence="2">Excisionase family DNA-binding protein</fullName>
    </submittedName>
</protein>
<evidence type="ECO:0000259" key="1">
    <source>
        <dbReference type="Pfam" id="PF12728"/>
    </source>
</evidence>
<dbReference type="InterPro" id="IPR041657">
    <property type="entry name" value="HTH_17"/>
</dbReference>
<comment type="caution">
    <text evidence="2">The sequence shown here is derived from an EMBL/GenBank/DDBJ whole genome shotgun (WGS) entry which is preliminary data.</text>
</comment>
<dbReference type="GO" id="GO:0002161">
    <property type="term" value="F:aminoacyl-tRNA deacylase activity"/>
    <property type="evidence" value="ECO:0007669"/>
    <property type="project" value="InterPro"/>
</dbReference>
<dbReference type="AlphaFoldDB" id="A0A8J7RJN8"/>
<dbReference type="RefSeq" id="WP_210512167.1">
    <property type="nucleotide sequence ID" value="NZ_JAFIDN010000007.1"/>
</dbReference>
<dbReference type="NCBIfam" id="TIGR01764">
    <property type="entry name" value="excise"/>
    <property type="match status" value="1"/>
</dbReference>
<keyword evidence="2" id="KW-0238">DNA-binding</keyword>
<dbReference type="Proteomes" id="UP000673975">
    <property type="component" value="Unassembled WGS sequence"/>
</dbReference>
<dbReference type="SUPFAM" id="SSF55826">
    <property type="entry name" value="YbaK/ProRS associated domain"/>
    <property type="match status" value="1"/>
</dbReference>
<organism evidence="2 3">
    <name type="scientific">Natronogracilivirga saccharolytica</name>
    <dbReference type="NCBI Taxonomy" id="2812953"/>
    <lineage>
        <taxon>Bacteria</taxon>
        <taxon>Pseudomonadati</taxon>
        <taxon>Balneolota</taxon>
        <taxon>Balneolia</taxon>
        <taxon>Balneolales</taxon>
        <taxon>Cyclonatronaceae</taxon>
        <taxon>Natronogracilivirga</taxon>
    </lineage>
</organism>
<dbReference type="Pfam" id="PF12728">
    <property type="entry name" value="HTH_17"/>
    <property type="match status" value="1"/>
</dbReference>
<dbReference type="EMBL" id="JAFIDN010000007">
    <property type="protein sequence ID" value="MBP3192970.1"/>
    <property type="molecule type" value="Genomic_DNA"/>
</dbReference>
<evidence type="ECO:0000313" key="2">
    <source>
        <dbReference type="EMBL" id="MBP3192970.1"/>
    </source>
</evidence>